<dbReference type="Proteomes" id="UP000594263">
    <property type="component" value="Unplaced"/>
</dbReference>
<feature type="domain" description="RIN4 pathogenic type III effector avirulence factor Avr cleavage site" evidence="2">
    <location>
        <begin position="9"/>
        <end position="34"/>
    </location>
</feature>
<feature type="compositionally biased region" description="Basic and acidic residues" evidence="1">
    <location>
        <begin position="175"/>
        <end position="185"/>
    </location>
</feature>
<evidence type="ECO:0000256" key="1">
    <source>
        <dbReference type="SAM" id="MobiDB-lite"/>
    </source>
</evidence>
<protein>
    <recommendedName>
        <fullName evidence="2">RIN4 pathogenic type III effector avirulence factor Avr cleavage site domain-containing protein</fullName>
    </recommendedName>
</protein>
<reference evidence="3" key="1">
    <citation type="submission" date="2021-01" db="UniProtKB">
        <authorList>
            <consortium name="EnsemblPlants"/>
        </authorList>
    </citation>
    <scope>IDENTIFICATION</scope>
</reference>
<dbReference type="InterPro" id="IPR008700">
    <property type="entry name" value="TypeIII_avirulence_cleave"/>
</dbReference>
<feature type="compositionally biased region" description="Basic and acidic residues" evidence="1">
    <location>
        <begin position="47"/>
        <end position="68"/>
    </location>
</feature>
<name>A0A7N0U8V7_KALFE</name>
<evidence type="ECO:0000259" key="2">
    <source>
        <dbReference type="Pfam" id="PF05627"/>
    </source>
</evidence>
<proteinExistence type="predicted"/>
<keyword evidence="4" id="KW-1185">Reference proteome</keyword>
<dbReference type="EnsemblPlants" id="Kaladp0058s0252.1.v1.1">
    <property type="protein sequence ID" value="Kaladp0058s0252.1.v1.1"/>
    <property type="gene ID" value="Kaladp0058s0252.v1.1"/>
</dbReference>
<feature type="compositionally biased region" description="Polar residues" evidence="1">
    <location>
        <begin position="150"/>
        <end position="165"/>
    </location>
</feature>
<organism evidence="3 4">
    <name type="scientific">Kalanchoe fedtschenkoi</name>
    <name type="common">Lavender scallops</name>
    <name type="synonym">South American air plant</name>
    <dbReference type="NCBI Taxonomy" id="63787"/>
    <lineage>
        <taxon>Eukaryota</taxon>
        <taxon>Viridiplantae</taxon>
        <taxon>Streptophyta</taxon>
        <taxon>Embryophyta</taxon>
        <taxon>Tracheophyta</taxon>
        <taxon>Spermatophyta</taxon>
        <taxon>Magnoliopsida</taxon>
        <taxon>eudicotyledons</taxon>
        <taxon>Gunneridae</taxon>
        <taxon>Pentapetalae</taxon>
        <taxon>Saxifragales</taxon>
        <taxon>Crassulaceae</taxon>
        <taxon>Kalanchoe</taxon>
    </lineage>
</organism>
<evidence type="ECO:0000313" key="4">
    <source>
        <dbReference type="Proteomes" id="UP000594263"/>
    </source>
</evidence>
<dbReference type="AlphaFoldDB" id="A0A7N0U8V7"/>
<feature type="compositionally biased region" description="Basic residues" evidence="1">
    <location>
        <begin position="94"/>
        <end position="103"/>
    </location>
</feature>
<feature type="domain" description="RIN4 pathogenic type III effector avirulence factor Avr cleavage site" evidence="2">
    <location>
        <begin position="70"/>
        <end position="98"/>
    </location>
</feature>
<sequence length="260" mass="28798">MTRRAQLQVPKFGDWEGEGNVPYTFYFDEARKHRVSGEMGRTHGPHQKPEEFFNDESPARSRKEKSIEQDSEVPRFGGWDGGGDVPYTLYFDKVRRRRGRGKARTPENKSAEHARGDPPAREKPAKGKSPPQDPQGRRSSFVEHGKVTNDPVNQLRGSATPSLTGTRKMVARQSPDSKHGADRSAQHPHSRARIGVQERGQVVPSGASSEIGRWASSQAVSEGPAAASADHSFYSDSRTKSEEEEKKAKSKSCCFPWGGK</sequence>
<dbReference type="Gramene" id="Kaladp0058s0252.1.v1.1">
    <property type="protein sequence ID" value="Kaladp0058s0252.1.v1.1"/>
    <property type="gene ID" value="Kaladp0058s0252.v1.1"/>
</dbReference>
<dbReference type="Pfam" id="PF05627">
    <property type="entry name" value="AvrRpt-cleavage"/>
    <property type="match status" value="2"/>
</dbReference>
<feature type="compositionally biased region" description="Basic and acidic residues" evidence="1">
    <location>
        <begin position="237"/>
        <end position="247"/>
    </location>
</feature>
<feature type="compositionally biased region" description="Basic and acidic residues" evidence="1">
    <location>
        <begin position="104"/>
        <end position="125"/>
    </location>
</feature>
<evidence type="ECO:0000313" key="3">
    <source>
        <dbReference type="EnsemblPlants" id="Kaladp0058s0252.1.v1.1"/>
    </source>
</evidence>
<feature type="region of interest" description="Disordered" evidence="1">
    <location>
        <begin position="35"/>
        <end position="260"/>
    </location>
</feature>
<accession>A0A7N0U8V7</accession>